<dbReference type="EMBL" id="AP028907">
    <property type="protein sequence ID" value="BES82141.1"/>
    <property type="molecule type" value="Genomic_DNA"/>
</dbReference>
<proteinExistence type="predicted"/>
<gene>
    <name evidence="1" type="ORF">PABY_17080</name>
</gene>
<dbReference type="GeneID" id="89289716"/>
<reference evidence="1 2" key="1">
    <citation type="submission" date="2023-09" db="EMBL/GenBank/DDBJ databases">
        <title>Pyrofollis japonicus gen. nov. sp. nov., a novel member of the family Pyrodictiaceae isolated from the Iheya North hydrothermal field.</title>
        <authorList>
            <person name="Miyazaki U."/>
            <person name="Sanari M."/>
            <person name="Tame A."/>
            <person name="Kitajima M."/>
            <person name="Okamoto A."/>
            <person name="Sawayama S."/>
            <person name="Miyazaki J."/>
            <person name="Takai K."/>
            <person name="Nakagawa S."/>
        </authorList>
    </citation>
    <scope>NUCLEOTIDE SEQUENCE [LARGE SCALE GENOMIC DNA]</scope>
    <source>
        <strain evidence="1 2">AV2</strain>
    </source>
</reference>
<accession>A0ABN6ZPH2</accession>
<evidence type="ECO:0000313" key="2">
    <source>
        <dbReference type="Proteomes" id="UP001341135"/>
    </source>
</evidence>
<organism evidence="1 2">
    <name type="scientific">Pyrodictium abyssi</name>
    <dbReference type="NCBI Taxonomy" id="54256"/>
    <lineage>
        <taxon>Archaea</taxon>
        <taxon>Thermoproteota</taxon>
        <taxon>Thermoprotei</taxon>
        <taxon>Desulfurococcales</taxon>
        <taxon>Pyrodictiaceae</taxon>
        <taxon>Pyrodictium</taxon>
    </lineage>
</organism>
<keyword evidence="2" id="KW-1185">Reference proteome</keyword>
<dbReference type="RefSeq" id="WP_338249176.1">
    <property type="nucleotide sequence ID" value="NZ_AP028907.1"/>
</dbReference>
<dbReference type="Proteomes" id="UP001341135">
    <property type="component" value="Chromosome"/>
</dbReference>
<name>A0ABN6ZPH2_9CREN</name>
<evidence type="ECO:0000313" key="1">
    <source>
        <dbReference type="EMBL" id="BES82141.1"/>
    </source>
</evidence>
<sequence>MAGPGVGELFRLVLAEGSEEARERLAAAFLEDVERGLEAIARRVGGEAVPDTIVARTALEFVLAAAAYAWKEGKRLRVIASSEPIAGWKPLNQVLAVMEDNGIVEVYRLPLIASAKPTARDVARRVARLAKGVSSRVVDVSDAPPYVVAGLYAGGVRTLTVLVDLGHIAVFQKFGFYQAP</sequence>
<protein>
    <submittedName>
        <fullName evidence="1">Uncharacterized protein</fullName>
    </submittedName>
</protein>